<dbReference type="PATRIC" id="fig|2198.3.peg.724"/>
<dbReference type="EMBL" id="LGHE01000081">
    <property type="protein sequence ID" value="KUL01897.1"/>
    <property type="molecule type" value="Genomic_DNA"/>
</dbReference>
<dbReference type="SMART" id="SM01101">
    <property type="entry name" value="CRISPR_assoc"/>
    <property type="match status" value="1"/>
</dbReference>
<comment type="caution">
    <text evidence="1">The sequence shown here is derived from an EMBL/GenBank/DDBJ whole genome shotgun (WGS) entry which is preliminary data.</text>
</comment>
<dbReference type="Proteomes" id="UP000054598">
    <property type="component" value="Unassembled WGS sequence"/>
</dbReference>
<evidence type="ECO:0000313" key="2">
    <source>
        <dbReference type="Proteomes" id="UP000054598"/>
    </source>
</evidence>
<dbReference type="Gene3D" id="3.30.70.1200">
    <property type="entry name" value="Crispr-associated protein, domain 1"/>
    <property type="match status" value="1"/>
</dbReference>
<dbReference type="CDD" id="cd09727">
    <property type="entry name" value="Cas6_I-E"/>
    <property type="match status" value="1"/>
</dbReference>
<organism evidence="1 2">
    <name type="scientific">Methanoculleus marisnigri</name>
    <dbReference type="NCBI Taxonomy" id="2198"/>
    <lineage>
        <taxon>Archaea</taxon>
        <taxon>Methanobacteriati</taxon>
        <taxon>Methanobacteriota</taxon>
        <taxon>Stenosarchaea group</taxon>
        <taxon>Methanomicrobia</taxon>
        <taxon>Methanomicrobiales</taxon>
        <taxon>Methanomicrobiaceae</taxon>
        <taxon>Methanoculleus</taxon>
    </lineage>
</organism>
<gene>
    <name evidence="1" type="ORF">XE10_0872</name>
</gene>
<dbReference type="Pfam" id="PF08798">
    <property type="entry name" value="CRISPR_assoc"/>
    <property type="match status" value="1"/>
</dbReference>
<dbReference type="NCBIfam" id="TIGR01907">
    <property type="entry name" value="casE_Cse3"/>
    <property type="match status" value="1"/>
</dbReference>
<dbReference type="SUPFAM" id="SSF117987">
    <property type="entry name" value="CRISPR-associated protein"/>
    <property type="match status" value="2"/>
</dbReference>
<accession>A0A101IV22</accession>
<dbReference type="AlphaFoldDB" id="A0A101IV22"/>
<proteinExistence type="predicted"/>
<reference evidence="2" key="1">
    <citation type="journal article" date="2015" name="MBio">
        <title>Genome-Resolved Metagenomic Analysis Reveals Roles for Candidate Phyla and Other Microbial Community Members in Biogeochemical Transformations in Oil Reservoirs.</title>
        <authorList>
            <person name="Hu P."/>
            <person name="Tom L."/>
            <person name="Singh A."/>
            <person name="Thomas B.C."/>
            <person name="Baker B.J."/>
            <person name="Piceno Y.M."/>
            <person name="Andersen G.L."/>
            <person name="Banfield J.F."/>
        </authorList>
    </citation>
    <scope>NUCLEOTIDE SEQUENCE [LARGE SCALE GENOMIC DNA]</scope>
</reference>
<name>A0A101IV22_9EURY</name>
<protein>
    <submittedName>
        <fullName evidence="1">CRISPR-associated protein, Cse3 family</fullName>
    </submittedName>
</protein>
<dbReference type="Gene3D" id="3.30.70.1210">
    <property type="entry name" value="Crispr-associated protein, domain 2"/>
    <property type="match status" value="1"/>
</dbReference>
<dbReference type="InterPro" id="IPR010179">
    <property type="entry name" value="CRISPR-assoc_prot_Cse3"/>
</dbReference>
<evidence type="ECO:0000313" key="1">
    <source>
        <dbReference type="EMBL" id="KUL01897.1"/>
    </source>
</evidence>
<sequence length="228" mass="26137">MFLSRIRLRPDAAGKREFWEAMGSEYQAHHMVWDLFTDSPDRERDFLYRVEEAEGLPTIYSVCEREPVNRGGMWTIQTKLYDPVLRSGQQLAFVLRANPVRTKCDEKGKHHRHDVVMEAKTLLKQQGRPREEWPPEPEIVQQAGFAWLAMKGEANGFSVAAGDVRADGYIQRRFRKRKGRHDISLSTIDYTGILTVVDPERFKAVLYDGIGPAKGFGCGLMMVRPAVR</sequence>